<keyword evidence="1" id="KW-1133">Transmembrane helix</keyword>
<reference evidence="2 3" key="1">
    <citation type="journal article" date="2020" name="Microbiol. Resour. Announc.">
        <title>Complete Genome Sequence of Salmonella enterica Siphophage Shemara.</title>
        <authorList>
            <person name="Chung M."/>
            <person name="Xie Y."/>
            <person name="Newkirk H."/>
            <person name="Liu M."/>
            <person name="Gill J.J."/>
            <person name="Ramsey J."/>
        </authorList>
    </citation>
    <scope>NUCLEOTIDE SEQUENCE [LARGE SCALE GENOMIC DNA]</scope>
</reference>
<keyword evidence="1" id="KW-0812">Transmembrane</keyword>
<evidence type="ECO:0000313" key="2">
    <source>
        <dbReference type="EMBL" id="QEA10385.1"/>
    </source>
</evidence>
<sequence length="46" mass="5273">MLLPLFDYFSNTGLYSYCQVFVFAYVVLVTTHFEKSPAHFDVGASF</sequence>
<gene>
    <name evidence="2" type="ORF">CPT_Shemara_056</name>
</gene>
<protein>
    <submittedName>
        <fullName evidence="2">Uncharacterized protein</fullName>
    </submittedName>
</protein>
<keyword evidence="3" id="KW-1185">Reference proteome</keyword>
<name>A0A5B8RRW9_9CAUD</name>
<dbReference type="Proteomes" id="UP000321671">
    <property type="component" value="Segment"/>
</dbReference>
<dbReference type="EMBL" id="MN070121">
    <property type="protein sequence ID" value="QEA10385.1"/>
    <property type="molecule type" value="Genomic_DNA"/>
</dbReference>
<keyword evidence="1" id="KW-0472">Membrane</keyword>
<accession>A0A5B8RRW9</accession>
<feature type="transmembrane region" description="Helical" evidence="1">
    <location>
        <begin position="12"/>
        <end position="30"/>
    </location>
</feature>
<organism evidence="2 3">
    <name type="scientific">Salmonella phage Shemara</name>
    <dbReference type="NCBI Taxonomy" id="2596714"/>
    <lineage>
        <taxon>Viruses</taxon>
        <taxon>Duplodnaviria</taxon>
        <taxon>Heunggongvirae</taxon>
        <taxon>Uroviricota</taxon>
        <taxon>Caudoviricetes</taxon>
        <taxon>Sarkviridae</taxon>
        <taxon>Guernseyvirinae</taxon>
        <taxon>Cornellvirus</taxon>
        <taxon>Cornellvirus shemara</taxon>
    </lineage>
</organism>
<proteinExistence type="predicted"/>
<evidence type="ECO:0000313" key="3">
    <source>
        <dbReference type="Proteomes" id="UP000321671"/>
    </source>
</evidence>
<evidence type="ECO:0000256" key="1">
    <source>
        <dbReference type="SAM" id="Phobius"/>
    </source>
</evidence>